<evidence type="ECO:0000256" key="1">
    <source>
        <dbReference type="ARBA" id="ARBA00004442"/>
    </source>
</evidence>
<dbReference type="Pfam" id="PF00691">
    <property type="entry name" value="OmpA"/>
    <property type="match status" value="1"/>
</dbReference>
<dbReference type="GO" id="GO:0009279">
    <property type="term" value="C:cell outer membrane"/>
    <property type="evidence" value="ECO:0007669"/>
    <property type="project" value="UniProtKB-SubCell"/>
</dbReference>
<dbReference type="PANTHER" id="PTHR30329">
    <property type="entry name" value="STATOR ELEMENT OF FLAGELLAR MOTOR COMPLEX"/>
    <property type="match status" value="1"/>
</dbReference>
<dbReference type="PROSITE" id="PS51257">
    <property type="entry name" value="PROKAR_LIPOPROTEIN"/>
    <property type="match status" value="1"/>
</dbReference>
<feature type="region of interest" description="Disordered" evidence="5">
    <location>
        <begin position="379"/>
        <end position="406"/>
    </location>
</feature>
<reference evidence="7 8" key="1">
    <citation type="submission" date="2018-01" db="EMBL/GenBank/DDBJ databases">
        <title>Genome sequence of a Cantenovulum-like bacteria.</title>
        <authorList>
            <person name="Tan W.R."/>
            <person name="Lau N.-S."/>
            <person name="Go F."/>
            <person name="Amirul A.-A.A."/>
        </authorList>
    </citation>
    <scope>NUCLEOTIDE SEQUENCE [LARGE SCALE GENOMIC DNA]</scope>
    <source>
        <strain evidence="7 8">CCB-QB4</strain>
    </source>
</reference>
<evidence type="ECO:0000256" key="2">
    <source>
        <dbReference type="ARBA" id="ARBA00023136"/>
    </source>
</evidence>
<evidence type="ECO:0000256" key="3">
    <source>
        <dbReference type="ARBA" id="ARBA00023237"/>
    </source>
</evidence>
<dbReference type="SUPFAM" id="SSF103088">
    <property type="entry name" value="OmpA-like"/>
    <property type="match status" value="2"/>
</dbReference>
<proteinExistence type="predicted"/>
<organism evidence="7 8">
    <name type="scientific">Saccharobesus litoralis</name>
    <dbReference type="NCBI Taxonomy" id="2172099"/>
    <lineage>
        <taxon>Bacteria</taxon>
        <taxon>Pseudomonadati</taxon>
        <taxon>Pseudomonadota</taxon>
        <taxon>Gammaproteobacteria</taxon>
        <taxon>Alteromonadales</taxon>
        <taxon>Alteromonadaceae</taxon>
        <taxon>Saccharobesus</taxon>
    </lineage>
</organism>
<evidence type="ECO:0000313" key="8">
    <source>
        <dbReference type="Proteomes" id="UP000244441"/>
    </source>
</evidence>
<dbReference type="PROSITE" id="PS51123">
    <property type="entry name" value="OMPA_2"/>
    <property type="match status" value="1"/>
</dbReference>
<keyword evidence="3" id="KW-0998">Cell outer membrane</keyword>
<evidence type="ECO:0000256" key="5">
    <source>
        <dbReference type="SAM" id="MobiDB-lite"/>
    </source>
</evidence>
<dbReference type="EMBL" id="CP026604">
    <property type="protein sequence ID" value="AWB66960.1"/>
    <property type="molecule type" value="Genomic_DNA"/>
</dbReference>
<keyword evidence="8" id="KW-1185">Reference proteome</keyword>
<evidence type="ECO:0000256" key="4">
    <source>
        <dbReference type="PROSITE-ProRule" id="PRU00473"/>
    </source>
</evidence>
<dbReference type="PRINTS" id="PR01021">
    <property type="entry name" value="OMPADOMAIN"/>
</dbReference>
<feature type="domain" description="OmpA-like" evidence="6">
    <location>
        <begin position="215"/>
        <end position="333"/>
    </location>
</feature>
<name>A0A2S0VS82_9ALTE</name>
<dbReference type="InterPro" id="IPR050330">
    <property type="entry name" value="Bact_OuterMem_StrucFunc"/>
</dbReference>
<keyword evidence="2 4" id="KW-0472">Membrane</keyword>
<dbReference type="Gene3D" id="3.30.1330.60">
    <property type="entry name" value="OmpA-like domain"/>
    <property type="match status" value="2"/>
</dbReference>
<dbReference type="CDD" id="cd07185">
    <property type="entry name" value="OmpA_C-like"/>
    <property type="match status" value="1"/>
</dbReference>
<evidence type="ECO:0000313" key="7">
    <source>
        <dbReference type="EMBL" id="AWB66960.1"/>
    </source>
</evidence>
<protein>
    <recommendedName>
        <fullName evidence="6">OmpA-like domain-containing protein</fullName>
    </recommendedName>
</protein>
<dbReference type="InterPro" id="IPR036737">
    <property type="entry name" value="OmpA-like_sf"/>
</dbReference>
<dbReference type="InterPro" id="IPR006665">
    <property type="entry name" value="OmpA-like"/>
</dbReference>
<sequence>MEMMKMKANSSLIIIISLSLFGCLSTPEIDQWQPISEQSAKRLIDHDDDGVIMARDLCDGTTLGRDVSNDGCSPESTKDVYFEHHIDFQQGLTSLHGSMDDEFNAFLSTLDKSQKWNILVQGYTHKDGDMLYNKVMAKRRMAYVAERVSQTLGSELNDIRSRLLDGEKVSEETTSEVIKANTPDDEDNDGVLDNLDQCPGSDYKYLVDTKGCTAFENRLVTHTLTVRYPRGSATIDPMYNDKVKELADYIANYNVEKVEVFGHTSAPGSAAFNQKLSEKRAKSVVEMLVKEYGVDRKILVPIGKGESELLEKTQTKQANTLNRRVEITLSETLRVERKRDLGIADADELNRRVVVYAQSSQLQFKDRWHIFIMENPAEIQEQENTAGGDASGWEFDEEDAAEASGW</sequence>
<comment type="subcellular location">
    <subcellularLocation>
        <location evidence="1">Cell outer membrane</location>
    </subcellularLocation>
</comment>
<gene>
    <name evidence="7" type="ORF">C2869_11155</name>
</gene>
<feature type="compositionally biased region" description="Acidic residues" evidence="5">
    <location>
        <begin position="394"/>
        <end position="406"/>
    </location>
</feature>
<dbReference type="Proteomes" id="UP000244441">
    <property type="component" value="Chromosome"/>
</dbReference>
<dbReference type="KEGG" id="cate:C2869_11155"/>
<dbReference type="PANTHER" id="PTHR30329:SF21">
    <property type="entry name" value="LIPOPROTEIN YIAD-RELATED"/>
    <property type="match status" value="1"/>
</dbReference>
<dbReference type="InterPro" id="IPR006664">
    <property type="entry name" value="OMP_bac"/>
</dbReference>
<accession>A0A2S0VS82</accession>
<dbReference type="AlphaFoldDB" id="A0A2S0VS82"/>
<evidence type="ECO:0000259" key="6">
    <source>
        <dbReference type="PROSITE" id="PS51123"/>
    </source>
</evidence>